<accession>A0A6J7SGL5</accession>
<dbReference type="AlphaFoldDB" id="A0A6J7SGL5"/>
<sequence length="49" mass="4928">MLLEHVGQNQAAMWVEAAVSDDLASRGDSVRSTSAIGDALAAGAASKAK</sequence>
<organism evidence="1">
    <name type="scientific">freshwater metagenome</name>
    <dbReference type="NCBI Taxonomy" id="449393"/>
    <lineage>
        <taxon>unclassified sequences</taxon>
        <taxon>metagenomes</taxon>
        <taxon>ecological metagenomes</taxon>
    </lineage>
</organism>
<evidence type="ECO:0000313" key="1">
    <source>
        <dbReference type="EMBL" id="CAB5040395.1"/>
    </source>
</evidence>
<proteinExistence type="predicted"/>
<protein>
    <submittedName>
        <fullName evidence="1">Unannotated protein</fullName>
    </submittedName>
</protein>
<name>A0A6J7SGL5_9ZZZZ</name>
<gene>
    <name evidence="1" type="ORF">UFOPK4237_01133</name>
</gene>
<reference evidence="1" key="1">
    <citation type="submission" date="2020-05" db="EMBL/GenBank/DDBJ databases">
        <authorList>
            <person name="Chiriac C."/>
            <person name="Salcher M."/>
            <person name="Ghai R."/>
            <person name="Kavagutti S V."/>
        </authorList>
    </citation>
    <scope>NUCLEOTIDE SEQUENCE</scope>
</reference>
<dbReference type="EMBL" id="CAFBPZ010000080">
    <property type="protein sequence ID" value="CAB5040395.1"/>
    <property type="molecule type" value="Genomic_DNA"/>
</dbReference>